<proteinExistence type="predicted"/>
<dbReference type="Proteomes" id="UP000242972">
    <property type="component" value="Unassembled WGS sequence"/>
</dbReference>
<evidence type="ECO:0000313" key="1">
    <source>
        <dbReference type="EMBL" id="PSR33987.1"/>
    </source>
</evidence>
<dbReference type="AlphaFoldDB" id="A0A2T2XHN3"/>
<reference evidence="1 2" key="1">
    <citation type="journal article" date="2014" name="BMC Genomics">
        <title>Comparison of environmental and isolate Sulfobacillus genomes reveals diverse carbon, sulfur, nitrogen, and hydrogen metabolisms.</title>
        <authorList>
            <person name="Justice N.B."/>
            <person name="Norman A."/>
            <person name="Brown C.T."/>
            <person name="Singh A."/>
            <person name="Thomas B.C."/>
            <person name="Banfield J.F."/>
        </authorList>
    </citation>
    <scope>NUCLEOTIDE SEQUENCE [LARGE SCALE GENOMIC DNA]</scope>
    <source>
        <strain evidence="1">AMDSBA4</strain>
    </source>
</reference>
<name>A0A2T2XHN3_9FIRM</name>
<comment type="caution">
    <text evidence="1">The sequence shown here is derived from an EMBL/GenBank/DDBJ whole genome shotgun (WGS) entry which is preliminary data.</text>
</comment>
<gene>
    <name evidence="1" type="ORF">C7B46_07700</name>
</gene>
<organism evidence="1 2">
    <name type="scientific">Sulfobacillus benefaciens</name>
    <dbReference type="NCBI Taxonomy" id="453960"/>
    <lineage>
        <taxon>Bacteria</taxon>
        <taxon>Bacillati</taxon>
        <taxon>Bacillota</taxon>
        <taxon>Clostridia</taxon>
        <taxon>Eubacteriales</taxon>
        <taxon>Clostridiales Family XVII. Incertae Sedis</taxon>
        <taxon>Sulfobacillus</taxon>
    </lineage>
</organism>
<evidence type="ECO:0000313" key="2">
    <source>
        <dbReference type="Proteomes" id="UP000242972"/>
    </source>
</evidence>
<dbReference type="EMBL" id="PXYW01000014">
    <property type="protein sequence ID" value="PSR33987.1"/>
    <property type="molecule type" value="Genomic_DNA"/>
</dbReference>
<sequence>MNHSNKKNISDLQDDALREWFGRFKWPAIDTTFQFDQQRWDHEFSRRQQQQSGRVRPWQWVAILVLATGLGVGTALRHSAQSRPELAATGTPGPKFLAAKASPVIVEAMKALGSHPGVALEAPQAIPYAKQPTTILSALAHAFGGSALPTYQVTLWQTAQAWPVNNPHIAGPTSRRLAEYSGTNYASEGAQGVRAGLKIESGYSVAPGPTTLVSIAPGIIGKETSSHASATSLAATSLRWATGSWRVVVSAPSAILARQEAQQLVHSLVSVGLPQPTTGGYLVVNSIASVTAQGSPRIATEAIVTWNRGTTVYQVTTYSDVQQRLETALLIAHSMRPYHP</sequence>
<accession>A0A2T2XHN3</accession>
<protein>
    <submittedName>
        <fullName evidence="1">Uncharacterized protein</fullName>
    </submittedName>
</protein>